<evidence type="ECO:0000313" key="1">
    <source>
        <dbReference type="EMBL" id="KKK80622.1"/>
    </source>
</evidence>
<dbReference type="EMBL" id="LAZR01053495">
    <property type="protein sequence ID" value="KKK80622.1"/>
    <property type="molecule type" value="Genomic_DNA"/>
</dbReference>
<dbReference type="AlphaFoldDB" id="A0A0F8YGU3"/>
<sequence>ADESGRSARWPLFVDPTGSAEYLGTVIPDPGIVSDLPVFHWFVADTAAADTGAGTRASLYYDGELYDNIFVRIRGGTARSYPKKSYKFDFNKGHWFRFAPDQQRVSEINVNSTWPDKAYVRQVLSFETFRDAGVPYSETFPVRLEQNGQFFSVAIFIEQVDQWYLERQGLDPAGGLYKILGGGLRGSVANGVEKKIPRDGNYSDLEDLYEGLYLSGSARPRYIFDNLDIAEVINYYASIVIVHDGDHVMKNFYMHRDTEGTGLWSVLPWDKDLTFGRHWMGGEGVLNDDIAYSTDPINDWYMSNMLADAIMRIPSTREMYLRRVRTLTDDLLQSPATPQAQLKLEARLDELIAQIGDDVLLDAARWRPYTYGSDQSIHTAAGFLKSGYLAPRRVFLDGHWRVPA</sequence>
<name>A0A0F8YGU3_9ZZZZ</name>
<dbReference type="Pfam" id="PF08757">
    <property type="entry name" value="CotH"/>
    <property type="match status" value="1"/>
</dbReference>
<organism evidence="1">
    <name type="scientific">marine sediment metagenome</name>
    <dbReference type="NCBI Taxonomy" id="412755"/>
    <lineage>
        <taxon>unclassified sequences</taxon>
        <taxon>metagenomes</taxon>
        <taxon>ecological metagenomes</taxon>
    </lineage>
</organism>
<proteinExistence type="predicted"/>
<feature type="non-terminal residue" evidence="1">
    <location>
        <position position="1"/>
    </location>
</feature>
<dbReference type="InterPro" id="IPR014867">
    <property type="entry name" value="Spore_coat_CotH_CotH2/3/7"/>
</dbReference>
<dbReference type="PANTHER" id="PTHR40050:SF1">
    <property type="entry name" value="INNER SPORE COAT PROTEIN H"/>
    <property type="match status" value="1"/>
</dbReference>
<dbReference type="PANTHER" id="PTHR40050">
    <property type="entry name" value="INNER SPORE COAT PROTEIN H"/>
    <property type="match status" value="1"/>
</dbReference>
<gene>
    <name evidence="1" type="ORF">LCGC14_2821650</name>
</gene>
<evidence type="ECO:0008006" key="2">
    <source>
        <dbReference type="Google" id="ProtNLM"/>
    </source>
</evidence>
<accession>A0A0F8YGU3</accession>
<reference evidence="1" key="1">
    <citation type="journal article" date="2015" name="Nature">
        <title>Complex archaea that bridge the gap between prokaryotes and eukaryotes.</title>
        <authorList>
            <person name="Spang A."/>
            <person name="Saw J.H."/>
            <person name="Jorgensen S.L."/>
            <person name="Zaremba-Niedzwiedzka K."/>
            <person name="Martijn J."/>
            <person name="Lind A.E."/>
            <person name="van Eijk R."/>
            <person name="Schleper C."/>
            <person name="Guy L."/>
            <person name="Ettema T.J."/>
        </authorList>
    </citation>
    <scope>NUCLEOTIDE SEQUENCE</scope>
</reference>
<protein>
    <recommendedName>
        <fullName evidence="2">Spore coat protein CotH</fullName>
    </recommendedName>
</protein>
<comment type="caution">
    <text evidence="1">The sequence shown here is derived from an EMBL/GenBank/DDBJ whole genome shotgun (WGS) entry which is preliminary data.</text>
</comment>
<feature type="non-terminal residue" evidence="1">
    <location>
        <position position="404"/>
    </location>
</feature>